<evidence type="ECO:0000313" key="2">
    <source>
        <dbReference type="Proteomes" id="UP000805193"/>
    </source>
</evidence>
<accession>A0AC60PBH8</accession>
<evidence type="ECO:0000313" key="1">
    <source>
        <dbReference type="EMBL" id="KAG0416974.1"/>
    </source>
</evidence>
<reference evidence="1 2" key="1">
    <citation type="journal article" date="2020" name="Cell">
        <title>Large-Scale Comparative Analyses of Tick Genomes Elucidate Their Genetic Diversity and Vector Capacities.</title>
        <authorList>
            <consortium name="Tick Genome and Microbiome Consortium (TIGMIC)"/>
            <person name="Jia N."/>
            <person name="Wang J."/>
            <person name="Shi W."/>
            <person name="Du L."/>
            <person name="Sun Y."/>
            <person name="Zhan W."/>
            <person name="Jiang J.F."/>
            <person name="Wang Q."/>
            <person name="Zhang B."/>
            <person name="Ji P."/>
            <person name="Bell-Sakyi L."/>
            <person name="Cui X.M."/>
            <person name="Yuan T.T."/>
            <person name="Jiang B.G."/>
            <person name="Yang W.F."/>
            <person name="Lam T.T."/>
            <person name="Chang Q.C."/>
            <person name="Ding S.J."/>
            <person name="Wang X.J."/>
            <person name="Zhu J.G."/>
            <person name="Ruan X.D."/>
            <person name="Zhao L."/>
            <person name="Wei J.T."/>
            <person name="Ye R.Z."/>
            <person name="Que T.C."/>
            <person name="Du C.H."/>
            <person name="Zhou Y.H."/>
            <person name="Cheng J.X."/>
            <person name="Dai P.F."/>
            <person name="Guo W.B."/>
            <person name="Han X.H."/>
            <person name="Huang E.J."/>
            <person name="Li L.F."/>
            <person name="Wei W."/>
            <person name="Gao Y.C."/>
            <person name="Liu J.Z."/>
            <person name="Shao H.Z."/>
            <person name="Wang X."/>
            <person name="Wang C.C."/>
            <person name="Yang T.C."/>
            <person name="Huo Q.B."/>
            <person name="Li W."/>
            <person name="Chen H.Y."/>
            <person name="Chen S.E."/>
            <person name="Zhou L.G."/>
            <person name="Ni X.B."/>
            <person name="Tian J.H."/>
            <person name="Sheng Y."/>
            <person name="Liu T."/>
            <person name="Pan Y.S."/>
            <person name="Xia L.Y."/>
            <person name="Li J."/>
            <person name="Zhao F."/>
            <person name="Cao W.C."/>
        </authorList>
    </citation>
    <scope>NUCLEOTIDE SEQUENCE [LARGE SCALE GENOMIC DNA]</scope>
    <source>
        <strain evidence="1">Iper-2018</strain>
    </source>
</reference>
<proteinExistence type="predicted"/>
<keyword evidence="2" id="KW-1185">Reference proteome</keyword>
<name>A0AC60PBH8_IXOPE</name>
<sequence>MKAQNCLLQKWQSLLQNPLFPATRAASNHHLSVPPLSFVKVADCLAGTARRPVFWGLRLGVLPISTDTVLQGGTGLASARDLALALYEFDLLELCAGFPSQKEDPGVPSECAFVDARGVWRHHRRTLVARIGDQCIPCNALSNTLSSHADEPQQTEEDTTGSVTVVLSPTIKALVKSPEESPDS</sequence>
<dbReference type="Proteomes" id="UP000805193">
    <property type="component" value="Unassembled WGS sequence"/>
</dbReference>
<organism evidence="1 2">
    <name type="scientific">Ixodes persulcatus</name>
    <name type="common">Taiga tick</name>
    <dbReference type="NCBI Taxonomy" id="34615"/>
    <lineage>
        <taxon>Eukaryota</taxon>
        <taxon>Metazoa</taxon>
        <taxon>Ecdysozoa</taxon>
        <taxon>Arthropoda</taxon>
        <taxon>Chelicerata</taxon>
        <taxon>Arachnida</taxon>
        <taxon>Acari</taxon>
        <taxon>Parasitiformes</taxon>
        <taxon>Ixodida</taxon>
        <taxon>Ixodoidea</taxon>
        <taxon>Ixodidae</taxon>
        <taxon>Ixodinae</taxon>
        <taxon>Ixodes</taxon>
    </lineage>
</organism>
<comment type="caution">
    <text evidence="1">The sequence shown here is derived from an EMBL/GenBank/DDBJ whole genome shotgun (WGS) entry which is preliminary data.</text>
</comment>
<gene>
    <name evidence="1" type="ORF">HPB47_006000</name>
</gene>
<dbReference type="EMBL" id="JABSTQ010010903">
    <property type="protein sequence ID" value="KAG0416974.1"/>
    <property type="molecule type" value="Genomic_DNA"/>
</dbReference>
<protein>
    <submittedName>
        <fullName evidence="1">Uncharacterized protein</fullName>
    </submittedName>
</protein>